<evidence type="ECO:0000313" key="1">
    <source>
        <dbReference type="EMBL" id="RYB01986.1"/>
    </source>
</evidence>
<name>A0A4Q2R5Z2_9HYPH</name>
<organism evidence="1 2">
    <name type="scientific">Lichenibacterium ramalinae</name>
    <dbReference type="NCBI Taxonomy" id="2316527"/>
    <lineage>
        <taxon>Bacteria</taxon>
        <taxon>Pseudomonadati</taxon>
        <taxon>Pseudomonadota</taxon>
        <taxon>Alphaproteobacteria</taxon>
        <taxon>Hyphomicrobiales</taxon>
        <taxon>Lichenihabitantaceae</taxon>
        <taxon>Lichenibacterium</taxon>
    </lineage>
</organism>
<dbReference type="AlphaFoldDB" id="A0A4Q2R5Z2"/>
<protein>
    <submittedName>
        <fullName evidence="1">Uncharacterized protein</fullName>
    </submittedName>
</protein>
<evidence type="ECO:0000313" key="2">
    <source>
        <dbReference type="Proteomes" id="UP000289411"/>
    </source>
</evidence>
<reference evidence="1 2" key="1">
    <citation type="submission" date="2018-09" db="EMBL/GenBank/DDBJ databases">
        <authorList>
            <person name="Grouzdev D.S."/>
            <person name="Krutkina M.S."/>
        </authorList>
    </citation>
    <scope>NUCLEOTIDE SEQUENCE [LARGE SCALE GENOMIC DNA]</scope>
    <source>
        <strain evidence="1 2">RmlP001</strain>
    </source>
</reference>
<accession>A0A4Q2R5Z2</accession>
<keyword evidence="2" id="KW-1185">Reference proteome</keyword>
<sequence length="248" mass="26944">MTIAFCSDDDLAYDRSRTRFAPGCGLPLDDAYRLAHLPLVAPGHPGVIATRAGTPYERGRHPTAHSVVLPLPADALDASPAYRALDAELRAAPFAAKVAWPMLDRRRGRLHATLCGGLGPTVPAIAPEALEALARLGPVTVEVRGPFSGTVNHGRLYLRVYPERRGGENLFHAVQRALGRPVTDLYVAGLWNFVDGLDPSEAEALAGCIARWWRRVLLRVAVRELWVLGSRDDLVLDAEIAARLSLAR</sequence>
<dbReference type="EMBL" id="QYBC01000025">
    <property type="protein sequence ID" value="RYB01986.1"/>
    <property type="molecule type" value="Genomic_DNA"/>
</dbReference>
<dbReference type="Proteomes" id="UP000289411">
    <property type="component" value="Unassembled WGS sequence"/>
</dbReference>
<proteinExistence type="predicted"/>
<gene>
    <name evidence="1" type="ORF">D3272_23500</name>
</gene>
<comment type="caution">
    <text evidence="1">The sequence shown here is derived from an EMBL/GenBank/DDBJ whole genome shotgun (WGS) entry which is preliminary data.</text>
</comment>
<reference evidence="1 2" key="2">
    <citation type="submission" date="2019-02" db="EMBL/GenBank/DDBJ databases">
        <title>'Lichenibacterium ramalinii' gen. nov. sp. nov., 'Lichenibacterium minor' gen. nov. sp. nov.</title>
        <authorList>
            <person name="Pankratov T."/>
        </authorList>
    </citation>
    <scope>NUCLEOTIDE SEQUENCE [LARGE SCALE GENOMIC DNA]</scope>
    <source>
        <strain evidence="1 2">RmlP001</strain>
    </source>
</reference>
<dbReference type="RefSeq" id="WP_129221651.1">
    <property type="nucleotide sequence ID" value="NZ_QYBC01000025.1"/>
</dbReference>
<dbReference type="OrthoDB" id="8112774at2"/>